<reference evidence="8 9" key="1">
    <citation type="journal article" date="2019" name="Sci. Rep.">
        <title>Comparative genomics of chytrid fungi reveal insights into the obligate biotrophic and pathogenic lifestyle of Synchytrium endobioticum.</title>
        <authorList>
            <person name="van de Vossenberg B.T.L.H."/>
            <person name="Warris S."/>
            <person name="Nguyen H.D.T."/>
            <person name="van Gent-Pelzer M.P.E."/>
            <person name="Joly D.L."/>
            <person name="van de Geest H.C."/>
            <person name="Bonants P.J.M."/>
            <person name="Smith D.S."/>
            <person name="Levesque C.A."/>
            <person name="van der Lee T.A.J."/>
        </authorList>
    </citation>
    <scope>NUCLEOTIDE SEQUENCE [LARGE SCALE GENOMIC DNA]</scope>
    <source>
        <strain evidence="8 9">JEL517</strain>
    </source>
</reference>
<keyword evidence="1 4" id="KW-0238">DNA-binding</keyword>
<dbReference type="PANTHER" id="PTHR46255">
    <property type="entry name" value="SHORT STATURE HOMEOBOX"/>
    <property type="match status" value="1"/>
</dbReference>
<dbReference type="RefSeq" id="XP_031022896.1">
    <property type="nucleotide sequence ID" value="XM_031171108.1"/>
</dbReference>
<dbReference type="InterPro" id="IPR001356">
    <property type="entry name" value="HD"/>
</dbReference>
<evidence type="ECO:0000313" key="8">
    <source>
        <dbReference type="EMBL" id="TPX31475.1"/>
    </source>
</evidence>
<organism evidence="8 9">
    <name type="scientific">Synchytrium microbalum</name>
    <dbReference type="NCBI Taxonomy" id="1806994"/>
    <lineage>
        <taxon>Eukaryota</taxon>
        <taxon>Fungi</taxon>
        <taxon>Fungi incertae sedis</taxon>
        <taxon>Chytridiomycota</taxon>
        <taxon>Chytridiomycota incertae sedis</taxon>
        <taxon>Chytridiomycetes</taxon>
        <taxon>Synchytriales</taxon>
        <taxon>Synchytriaceae</taxon>
        <taxon>Synchytrium</taxon>
    </lineage>
</organism>
<protein>
    <recommendedName>
        <fullName evidence="7">Homeobox domain-containing protein</fullName>
    </recommendedName>
</protein>
<dbReference type="GO" id="GO:0005634">
    <property type="term" value="C:nucleus"/>
    <property type="evidence" value="ECO:0007669"/>
    <property type="project" value="UniProtKB-SubCell"/>
</dbReference>
<dbReference type="InterPro" id="IPR017970">
    <property type="entry name" value="Homeobox_CS"/>
</dbReference>
<feature type="region of interest" description="Disordered" evidence="6">
    <location>
        <begin position="1"/>
        <end position="59"/>
    </location>
</feature>
<dbReference type="PROSITE" id="PS50071">
    <property type="entry name" value="HOMEOBOX_2"/>
    <property type="match status" value="1"/>
</dbReference>
<evidence type="ECO:0000313" key="9">
    <source>
        <dbReference type="Proteomes" id="UP000319731"/>
    </source>
</evidence>
<dbReference type="CDD" id="cd00086">
    <property type="entry name" value="homeodomain"/>
    <property type="match status" value="1"/>
</dbReference>
<dbReference type="OrthoDB" id="6159439at2759"/>
<feature type="domain" description="Homeobox" evidence="7">
    <location>
        <begin position="77"/>
        <end position="137"/>
    </location>
</feature>
<evidence type="ECO:0000256" key="3">
    <source>
        <dbReference type="ARBA" id="ARBA00023242"/>
    </source>
</evidence>
<dbReference type="Pfam" id="PF00046">
    <property type="entry name" value="Homeodomain"/>
    <property type="match status" value="1"/>
</dbReference>
<feature type="region of interest" description="Disordered" evidence="6">
    <location>
        <begin position="434"/>
        <end position="473"/>
    </location>
</feature>
<dbReference type="SMART" id="SM00389">
    <property type="entry name" value="HOX"/>
    <property type="match status" value="1"/>
</dbReference>
<evidence type="ECO:0000256" key="1">
    <source>
        <dbReference type="ARBA" id="ARBA00023125"/>
    </source>
</evidence>
<comment type="caution">
    <text evidence="8">The sequence shown here is derived from an EMBL/GenBank/DDBJ whole genome shotgun (WGS) entry which is preliminary data.</text>
</comment>
<dbReference type="GO" id="GO:1990837">
    <property type="term" value="F:sequence-specific double-stranded DNA binding"/>
    <property type="evidence" value="ECO:0007669"/>
    <property type="project" value="TreeGrafter"/>
</dbReference>
<feature type="compositionally biased region" description="Polar residues" evidence="6">
    <location>
        <begin position="149"/>
        <end position="162"/>
    </location>
</feature>
<keyword evidence="9" id="KW-1185">Reference proteome</keyword>
<proteinExistence type="predicted"/>
<dbReference type="AlphaFoldDB" id="A0A507C1S0"/>
<feature type="DNA-binding region" description="Homeobox" evidence="4">
    <location>
        <begin position="79"/>
        <end position="138"/>
    </location>
</feature>
<feature type="region of interest" description="Disordered" evidence="6">
    <location>
        <begin position="327"/>
        <end position="355"/>
    </location>
</feature>
<dbReference type="PROSITE" id="PS00027">
    <property type="entry name" value="HOMEOBOX_1"/>
    <property type="match status" value="1"/>
</dbReference>
<dbReference type="Proteomes" id="UP000319731">
    <property type="component" value="Unassembled WGS sequence"/>
</dbReference>
<evidence type="ECO:0000259" key="7">
    <source>
        <dbReference type="PROSITE" id="PS50071"/>
    </source>
</evidence>
<evidence type="ECO:0000256" key="4">
    <source>
        <dbReference type="PROSITE-ProRule" id="PRU00108"/>
    </source>
</evidence>
<feature type="region of interest" description="Disordered" evidence="6">
    <location>
        <begin position="133"/>
        <end position="163"/>
    </location>
</feature>
<sequence length="546" mass="59731">MKSTSPVAIAPKPQNGVSSSRKRQNRHEEQEIPADYSHNSELDADVDSDGANASLFDTTTPTHQDIQDVINSLGMLPRKRPARKKTSPEQLAELVSVFEKTDSPSFETREVLSKKLGMSNREIQIWFQNRRGKVKRERLQAENPGMKKSASSRSTSNNQTPVSRYPKAIIQAPMSMSQYQAFGNARLSPLMINPTMAMNPQFGPISPTAMGILRYPQSPTGQMMMHPMMYASNGMSYLTPQMPGQQMPNMPMQQMPIIPVQQMIPTIPIQQMLPGLQMPRHQMSNQYIQGETTTSNTQVTNTTAGINQHQFNNIQSSSSLAALEQDLNQVSPSSAPPLAPETSTPHPTPMLPSPDKTVKQAAAKLSHNPTLTSPLKLSTTSRLETAPIVSPTFWVPGFEQGMSPTTSAFPSGMSPMTYQFPSYYFTQQPWGSPTNAGSTNLPSTPTLAGPTQQPTYAQNTSSNTSLGRTSNSISKNLQLDNTTLGKAYGSNYVYHSDANAGSQDYTPRRPPQLVIPQHASQEAPLINSAADALLTAADILAERQRT</sequence>
<name>A0A507C1S0_9FUNG</name>
<dbReference type="SUPFAM" id="SSF46689">
    <property type="entry name" value="Homeodomain-like"/>
    <property type="match status" value="1"/>
</dbReference>
<evidence type="ECO:0000256" key="5">
    <source>
        <dbReference type="RuleBase" id="RU000682"/>
    </source>
</evidence>
<dbReference type="InterPro" id="IPR052631">
    <property type="entry name" value="Paired_homeobox_Bicoid"/>
</dbReference>
<comment type="subcellular location">
    <subcellularLocation>
        <location evidence="4 5">Nucleus</location>
    </subcellularLocation>
</comment>
<dbReference type="GO" id="GO:0000981">
    <property type="term" value="F:DNA-binding transcription factor activity, RNA polymerase II-specific"/>
    <property type="evidence" value="ECO:0007669"/>
    <property type="project" value="InterPro"/>
</dbReference>
<accession>A0A507C1S0</accession>
<dbReference type="Gene3D" id="1.10.10.60">
    <property type="entry name" value="Homeodomain-like"/>
    <property type="match status" value="1"/>
</dbReference>
<evidence type="ECO:0000256" key="2">
    <source>
        <dbReference type="ARBA" id="ARBA00023155"/>
    </source>
</evidence>
<dbReference type="STRING" id="1806994.A0A507C1S0"/>
<gene>
    <name evidence="8" type="ORF">SmJEL517_g05181</name>
</gene>
<keyword evidence="3 4" id="KW-0539">Nucleus</keyword>
<dbReference type="EMBL" id="QEAO01000044">
    <property type="protein sequence ID" value="TPX31475.1"/>
    <property type="molecule type" value="Genomic_DNA"/>
</dbReference>
<keyword evidence="2 4" id="KW-0371">Homeobox</keyword>
<dbReference type="InterPro" id="IPR009057">
    <property type="entry name" value="Homeodomain-like_sf"/>
</dbReference>
<dbReference type="PANTHER" id="PTHR46255:SF3">
    <property type="entry name" value="HOMEOBOX DOMAIN-CONTAINING PROTEIN"/>
    <property type="match status" value="1"/>
</dbReference>
<evidence type="ECO:0000256" key="6">
    <source>
        <dbReference type="SAM" id="MobiDB-lite"/>
    </source>
</evidence>
<dbReference type="GeneID" id="42006405"/>